<dbReference type="InterPro" id="IPR000683">
    <property type="entry name" value="Gfo/Idh/MocA-like_OxRdtase_N"/>
</dbReference>
<dbReference type="PANTHER" id="PTHR43377:SF1">
    <property type="entry name" value="BILIVERDIN REDUCTASE A"/>
    <property type="match status" value="1"/>
</dbReference>
<dbReference type="InterPro" id="IPR051450">
    <property type="entry name" value="Gfo/Idh/MocA_Oxidoreductases"/>
</dbReference>
<dbReference type="Gene3D" id="3.30.360.10">
    <property type="entry name" value="Dihydrodipicolinate Reductase, domain 2"/>
    <property type="match status" value="1"/>
</dbReference>
<dbReference type="InterPro" id="IPR036291">
    <property type="entry name" value="NAD(P)-bd_dom_sf"/>
</dbReference>
<protein>
    <recommendedName>
        <fullName evidence="1">Gfo/Idh/MocA-like oxidoreductase N-terminal domain-containing protein</fullName>
    </recommendedName>
</protein>
<dbReference type="PANTHER" id="PTHR43377">
    <property type="entry name" value="BILIVERDIN REDUCTASE A"/>
    <property type="match status" value="1"/>
</dbReference>
<evidence type="ECO:0000259" key="1">
    <source>
        <dbReference type="Pfam" id="PF01408"/>
    </source>
</evidence>
<evidence type="ECO:0000313" key="2">
    <source>
        <dbReference type="EMBL" id="OGG51669.1"/>
    </source>
</evidence>
<comment type="caution">
    <text evidence="2">The sequence shown here is derived from an EMBL/GenBank/DDBJ whole genome shotgun (WGS) entry which is preliminary data.</text>
</comment>
<dbReference type="Pfam" id="PF01408">
    <property type="entry name" value="GFO_IDH_MocA"/>
    <property type="match status" value="1"/>
</dbReference>
<name>A0A1F6CR57_9BACT</name>
<feature type="domain" description="Gfo/Idh/MocA-like oxidoreductase N-terminal" evidence="1">
    <location>
        <begin position="7"/>
        <end position="115"/>
    </location>
</feature>
<dbReference type="AlphaFoldDB" id="A0A1F6CR57"/>
<dbReference type="SUPFAM" id="SSF51735">
    <property type="entry name" value="NAD(P)-binding Rossmann-fold domains"/>
    <property type="match status" value="1"/>
</dbReference>
<proteinExistence type="predicted"/>
<organism evidence="2 3">
    <name type="scientific">Candidatus Kaiserbacteria bacterium RIFCSPHIGHO2_01_FULL_54_36b</name>
    <dbReference type="NCBI Taxonomy" id="1798483"/>
    <lineage>
        <taxon>Bacteria</taxon>
        <taxon>Candidatus Kaiseribacteriota</taxon>
    </lineage>
</organism>
<evidence type="ECO:0000313" key="3">
    <source>
        <dbReference type="Proteomes" id="UP000176445"/>
    </source>
</evidence>
<dbReference type="Gene3D" id="3.40.50.720">
    <property type="entry name" value="NAD(P)-binding Rossmann-like Domain"/>
    <property type="match status" value="1"/>
</dbReference>
<sequence>MEQKRLKTAMIGVGGWGKDVAHELSAVSELVYFASKENNAEVPNAKRATVEEICADPTVEAVAIATPIATHAEIVRKVLESGKHVLCEKPLAENSKDAYALVELAGEKNLILATDYIFLYHPAYRELKIRARGKTITRVACVWRGYGTFDESIEMNSLAYHLSLAYDLLGMPETASIVRREGSEAAGDNIETTLTYPSGIFISDIDRLSQEKMHTTTVTFESGEILTWDGTRLTRGEELILESTDAPLQKEIGEFLDAVKGGPLPPTAGDFGARVLEIHEMLQK</sequence>
<gene>
    <name evidence="2" type="ORF">A2704_05115</name>
</gene>
<accession>A0A1F6CR57</accession>
<reference evidence="2 3" key="1">
    <citation type="journal article" date="2016" name="Nat. Commun.">
        <title>Thousands of microbial genomes shed light on interconnected biogeochemical processes in an aquifer system.</title>
        <authorList>
            <person name="Anantharaman K."/>
            <person name="Brown C.T."/>
            <person name="Hug L.A."/>
            <person name="Sharon I."/>
            <person name="Castelle C.J."/>
            <person name="Probst A.J."/>
            <person name="Thomas B.C."/>
            <person name="Singh A."/>
            <person name="Wilkins M.J."/>
            <person name="Karaoz U."/>
            <person name="Brodie E.L."/>
            <person name="Williams K.H."/>
            <person name="Hubbard S.S."/>
            <person name="Banfield J.F."/>
        </authorList>
    </citation>
    <scope>NUCLEOTIDE SEQUENCE [LARGE SCALE GENOMIC DNA]</scope>
</reference>
<dbReference type="Proteomes" id="UP000176445">
    <property type="component" value="Unassembled WGS sequence"/>
</dbReference>
<dbReference type="GO" id="GO:0000166">
    <property type="term" value="F:nucleotide binding"/>
    <property type="evidence" value="ECO:0007669"/>
    <property type="project" value="InterPro"/>
</dbReference>
<dbReference type="EMBL" id="MFKW01000019">
    <property type="protein sequence ID" value="OGG51669.1"/>
    <property type="molecule type" value="Genomic_DNA"/>
</dbReference>